<feature type="region of interest" description="Disordered" evidence="5">
    <location>
        <begin position="914"/>
        <end position="942"/>
    </location>
</feature>
<evidence type="ECO:0000256" key="3">
    <source>
        <dbReference type="ARBA" id="ARBA00022989"/>
    </source>
</evidence>
<dbReference type="AlphaFoldDB" id="A0A381QHQ7"/>
<keyword evidence="4 6" id="KW-0472">Membrane</keyword>
<feature type="compositionally biased region" description="Basic residues" evidence="5">
    <location>
        <begin position="12"/>
        <end position="22"/>
    </location>
</feature>
<protein>
    <submittedName>
        <fullName evidence="7">Uncharacterized protein</fullName>
    </submittedName>
</protein>
<evidence type="ECO:0000256" key="6">
    <source>
        <dbReference type="SAM" id="Phobius"/>
    </source>
</evidence>
<dbReference type="GO" id="GO:0016020">
    <property type="term" value="C:membrane"/>
    <property type="evidence" value="ECO:0007669"/>
    <property type="project" value="InterPro"/>
</dbReference>
<feature type="transmembrane region" description="Helical" evidence="6">
    <location>
        <begin position="294"/>
        <end position="315"/>
    </location>
</feature>
<keyword evidence="2 6" id="KW-0812">Transmembrane</keyword>
<evidence type="ECO:0000256" key="2">
    <source>
        <dbReference type="ARBA" id="ARBA00022692"/>
    </source>
</evidence>
<feature type="compositionally biased region" description="Gly residues" evidence="5">
    <location>
        <begin position="925"/>
        <end position="934"/>
    </location>
</feature>
<evidence type="ECO:0000256" key="1">
    <source>
        <dbReference type="ARBA" id="ARBA00022475"/>
    </source>
</evidence>
<dbReference type="HAMAP" id="MF_01600">
    <property type="entry name" value="UPF0182"/>
    <property type="match status" value="1"/>
</dbReference>
<dbReference type="Pfam" id="PF03699">
    <property type="entry name" value="UPF0182"/>
    <property type="match status" value="1"/>
</dbReference>
<dbReference type="PANTHER" id="PTHR39344">
    <property type="entry name" value="UPF0182 PROTEIN SLL1060"/>
    <property type="match status" value="1"/>
</dbReference>
<organism evidence="7">
    <name type="scientific">marine metagenome</name>
    <dbReference type="NCBI Taxonomy" id="408172"/>
    <lineage>
        <taxon>unclassified sequences</taxon>
        <taxon>metagenomes</taxon>
        <taxon>ecological metagenomes</taxon>
    </lineage>
</organism>
<accession>A0A381QHQ7</accession>
<keyword evidence="1" id="KW-1003">Cell membrane</keyword>
<feature type="transmembrane region" description="Helical" evidence="6">
    <location>
        <begin position="72"/>
        <end position="95"/>
    </location>
</feature>
<feature type="transmembrane region" description="Helical" evidence="6">
    <location>
        <begin position="28"/>
        <end position="52"/>
    </location>
</feature>
<proteinExistence type="inferred from homology"/>
<feature type="transmembrane region" description="Helical" evidence="6">
    <location>
        <begin position="226"/>
        <end position="244"/>
    </location>
</feature>
<evidence type="ECO:0000313" key="7">
    <source>
        <dbReference type="EMBL" id="SUZ78480.1"/>
    </source>
</evidence>
<dbReference type="InterPro" id="IPR005372">
    <property type="entry name" value="UPF0182"/>
</dbReference>
<feature type="transmembrane region" description="Helical" evidence="6">
    <location>
        <begin position="270"/>
        <end position="287"/>
    </location>
</feature>
<dbReference type="PANTHER" id="PTHR39344:SF1">
    <property type="entry name" value="UPF0182 PROTEIN SLL1060"/>
    <property type="match status" value="1"/>
</dbReference>
<evidence type="ECO:0000256" key="5">
    <source>
        <dbReference type="SAM" id="MobiDB-lite"/>
    </source>
</evidence>
<feature type="transmembrane region" description="Helical" evidence="6">
    <location>
        <begin position="127"/>
        <end position="146"/>
    </location>
</feature>
<evidence type="ECO:0000256" key="4">
    <source>
        <dbReference type="ARBA" id="ARBA00023136"/>
    </source>
</evidence>
<feature type="compositionally biased region" description="Pro residues" evidence="5">
    <location>
        <begin position="1"/>
        <end position="11"/>
    </location>
</feature>
<name>A0A381QHQ7_9ZZZZ</name>
<feature type="transmembrane region" description="Helical" evidence="6">
    <location>
        <begin position="180"/>
        <end position="205"/>
    </location>
</feature>
<keyword evidence="3 6" id="KW-1133">Transmembrane helix</keyword>
<dbReference type="GO" id="GO:0005576">
    <property type="term" value="C:extracellular region"/>
    <property type="evidence" value="ECO:0007669"/>
    <property type="project" value="TreeGrafter"/>
</dbReference>
<feature type="region of interest" description="Disordered" evidence="5">
    <location>
        <begin position="1"/>
        <end position="22"/>
    </location>
</feature>
<sequence>MRPEDAPPPGRRPFRGPRRRRSQSSTKFRLLVGGVVSAFFVLLLSLRGIAGFWTDYLWFDALGHEDVFVSVFGAQVVLVVLFTALFFGILFGNLTMADRLAPRIRPPGPEEDLLRGYHLMVGHRRRLVRLVLSGLFALISGLGVSGRWQEWLLFTNAVDFGILDAQFDRDLGFYVFRLPFMSFVVGWLFATLIITLVLTTILHYINGGIRLQTIGERVQPQVKAHLSVLLGLIALVRAGDYWLARFELTTSDRGAVVGATYTDVKAQLPATNLLILISLFAVALLLVNIRRRGWVLPTLAVGLWAFVALIMGNIYPAVIQSLRVEPAESEKEQPYIARNITSTRLAFGLDGITAVQLSDFDNEITAADLRANGGTVRNIRILDPLVVQGTFDRLQGEREYYSFAAEMDTDRYTIDGETTQVLLGTRELDLNETRSWENQHVAFTHGYGVAMAPVSRVKGSGDPDFLVGDLPVVIDPSVEVTLDRPQLYVGEGLGGYAVVGASRSEVDFTDENQETQAVRYAEIGGEGGVGMGSMTRRAAFALRFGQLEPLISNFVTGDSRVFYVRDVRQRVEKLAPFLHFDADPYPVLIDGRIVYVVDGYTTTDRYPYGQFASTVDLSRSSGLQHKFNYVRNSVKATVDAFTGEVVLYVVDVDDPLVAAYGAAFDGLFTPASEMPPSLVEHLRYAEDLFRVQTEMWGRYHVEDTENFYQRASEWAVSQDPGRTGEGAASLALVDDQGFRIGTTRRRMAPYRTMVALPDGDDAEFVIMRAFVPLDEDDARKELAAFMVGRSDGDHYGELVVYRPPSSNFDGPALAEERIRNDEAVASLQTLLSQRGSNVLFGELLLVPIENSILYVRPLYVQAEGDNTVPELERVIVAAGEKVIMASSLQEALEELTESRLGGLFSSIDGGAVGLEAASTDPGDGTASGTGGVEDAGGSDVEAGDSLLDGEVPEDVGSIVAELSHLQRAAAVALSEDPADWREFGLIQARMQDLLDALEASVD</sequence>
<gene>
    <name evidence="7" type="ORF">METZ01_LOCUS31334</name>
</gene>
<reference evidence="7" key="1">
    <citation type="submission" date="2018-05" db="EMBL/GenBank/DDBJ databases">
        <authorList>
            <person name="Lanie J.A."/>
            <person name="Ng W.-L."/>
            <person name="Kazmierczak K.M."/>
            <person name="Andrzejewski T.M."/>
            <person name="Davidsen T.M."/>
            <person name="Wayne K.J."/>
            <person name="Tettelin H."/>
            <person name="Glass J.I."/>
            <person name="Rusch D."/>
            <person name="Podicherti R."/>
            <person name="Tsui H.-C.T."/>
            <person name="Winkler M.E."/>
        </authorList>
    </citation>
    <scope>NUCLEOTIDE SEQUENCE</scope>
</reference>
<dbReference type="EMBL" id="UINC01001355">
    <property type="protein sequence ID" value="SUZ78480.1"/>
    <property type="molecule type" value="Genomic_DNA"/>
</dbReference>